<dbReference type="HAMAP" id="MF_00321">
    <property type="entry name" value="GTPase_EngB"/>
    <property type="match status" value="1"/>
</dbReference>
<evidence type="ECO:0000256" key="10">
    <source>
        <dbReference type="HAMAP-Rule" id="MF_00321"/>
    </source>
</evidence>
<keyword evidence="9 10" id="KW-0131">Cell cycle</keyword>
<dbReference type="PROSITE" id="PS51706">
    <property type="entry name" value="G_ENGB"/>
    <property type="match status" value="1"/>
</dbReference>
<evidence type="ECO:0000256" key="7">
    <source>
        <dbReference type="ARBA" id="ARBA00023134"/>
    </source>
</evidence>
<dbReference type="Gene3D" id="3.40.50.300">
    <property type="entry name" value="P-loop containing nucleotide triphosphate hydrolases"/>
    <property type="match status" value="1"/>
</dbReference>
<evidence type="ECO:0000313" key="13">
    <source>
        <dbReference type="Proteomes" id="UP001442364"/>
    </source>
</evidence>
<evidence type="ECO:0000256" key="8">
    <source>
        <dbReference type="ARBA" id="ARBA00023210"/>
    </source>
</evidence>
<keyword evidence="8 10" id="KW-0717">Septation</keyword>
<evidence type="ECO:0000256" key="4">
    <source>
        <dbReference type="ARBA" id="ARBA00022723"/>
    </source>
</evidence>
<feature type="domain" description="EngB-type G" evidence="11">
    <location>
        <begin position="22"/>
        <end position="195"/>
    </location>
</feature>
<name>A0ABV1BU30_9FIRM</name>
<protein>
    <recommendedName>
        <fullName evidence="10">Probable GTP-binding protein EngB</fullName>
    </recommendedName>
</protein>
<dbReference type="InterPro" id="IPR027417">
    <property type="entry name" value="P-loop_NTPase"/>
</dbReference>
<evidence type="ECO:0000256" key="6">
    <source>
        <dbReference type="ARBA" id="ARBA00022842"/>
    </source>
</evidence>
<comment type="cofactor">
    <cofactor evidence="1">
        <name>Mg(2+)</name>
        <dbReference type="ChEBI" id="CHEBI:18420"/>
    </cofactor>
</comment>
<keyword evidence="6" id="KW-0460">Magnesium</keyword>
<keyword evidence="5 10" id="KW-0547">Nucleotide-binding</keyword>
<dbReference type="SUPFAM" id="SSF52540">
    <property type="entry name" value="P-loop containing nucleoside triphosphate hydrolases"/>
    <property type="match status" value="1"/>
</dbReference>
<evidence type="ECO:0000256" key="5">
    <source>
        <dbReference type="ARBA" id="ARBA00022741"/>
    </source>
</evidence>
<keyword evidence="7 10" id="KW-0342">GTP-binding</keyword>
<dbReference type="PANTHER" id="PTHR11649">
    <property type="entry name" value="MSS1/TRME-RELATED GTP-BINDING PROTEIN"/>
    <property type="match status" value="1"/>
</dbReference>
<comment type="similarity">
    <text evidence="2 10">Belongs to the TRAFAC class TrmE-Era-EngA-EngB-Septin-like GTPase superfamily. EngB GTPase family.</text>
</comment>
<evidence type="ECO:0000259" key="11">
    <source>
        <dbReference type="PROSITE" id="PS51706"/>
    </source>
</evidence>
<dbReference type="EMBL" id="JBBMER010000002">
    <property type="protein sequence ID" value="MEQ2378999.1"/>
    <property type="molecule type" value="Genomic_DNA"/>
</dbReference>
<comment type="caution">
    <text evidence="12">The sequence shown here is derived from an EMBL/GenBank/DDBJ whole genome shotgun (WGS) entry which is preliminary data.</text>
</comment>
<dbReference type="NCBIfam" id="TIGR03598">
    <property type="entry name" value="GTPase_YsxC"/>
    <property type="match status" value="1"/>
</dbReference>
<evidence type="ECO:0000313" key="12">
    <source>
        <dbReference type="EMBL" id="MEQ2378999.1"/>
    </source>
</evidence>
<evidence type="ECO:0000256" key="3">
    <source>
        <dbReference type="ARBA" id="ARBA00022618"/>
    </source>
</evidence>
<evidence type="ECO:0000256" key="9">
    <source>
        <dbReference type="ARBA" id="ARBA00023306"/>
    </source>
</evidence>
<keyword evidence="4" id="KW-0479">Metal-binding</keyword>
<dbReference type="InterPro" id="IPR006073">
    <property type="entry name" value="GTP-bd"/>
</dbReference>
<evidence type="ECO:0000256" key="1">
    <source>
        <dbReference type="ARBA" id="ARBA00001946"/>
    </source>
</evidence>
<keyword evidence="3 10" id="KW-0132">Cell division</keyword>
<proteinExistence type="inferred from homology"/>
<evidence type="ECO:0000256" key="2">
    <source>
        <dbReference type="ARBA" id="ARBA00009638"/>
    </source>
</evidence>
<dbReference type="InterPro" id="IPR019987">
    <property type="entry name" value="GTP-bd_ribosome_bio_YsxC"/>
</dbReference>
<organism evidence="12 13">
    <name type="scientific">[Lactobacillus] rogosae</name>
    <dbReference type="NCBI Taxonomy" id="706562"/>
    <lineage>
        <taxon>Bacteria</taxon>
        <taxon>Bacillati</taxon>
        <taxon>Bacillota</taxon>
        <taxon>Clostridia</taxon>
        <taxon>Lachnospirales</taxon>
        <taxon>Lachnospiraceae</taxon>
        <taxon>Lachnospira</taxon>
    </lineage>
</organism>
<reference evidence="12 13" key="1">
    <citation type="submission" date="2024-03" db="EMBL/GenBank/DDBJ databases">
        <title>Human intestinal bacterial collection.</title>
        <authorList>
            <person name="Pauvert C."/>
            <person name="Hitch T.C.A."/>
            <person name="Clavel T."/>
        </authorList>
    </citation>
    <scope>NUCLEOTIDE SEQUENCE [LARGE SCALE GENOMIC DNA]</scope>
    <source>
        <strain evidence="12 13">CLA-AA-H255</strain>
    </source>
</reference>
<dbReference type="InterPro" id="IPR030393">
    <property type="entry name" value="G_ENGB_dom"/>
</dbReference>
<dbReference type="RefSeq" id="WP_022502629.1">
    <property type="nucleotide sequence ID" value="NZ_DAWCMB010000364.1"/>
</dbReference>
<dbReference type="CDD" id="cd01876">
    <property type="entry name" value="YihA_EngB"/>
    <property type="match status" value="1"/>
</dbReference>
<sequence length="195" mass="21796">MVIKKVNLDIVIGVTSAIPDTEFPEVAFAGKSNVGKSSLINALMNRKSYARTSSQPGKTQTINFYNINDAMYLVDLPGYGYANASPAVKAKWGKMIEKYLRQSANLKQVFLLVDIRHDPSENDKMMYNWIVDNGFRPVIIATKLDKLKRSQIAKHVKAVRAGLGLKEDDILIPFSSQTKQGLDELWNTIEGYIGQ</sequence>
<comment type="function">
    <text evidence="10">Necessary for normal cell division and for the maintenance of normal septation.</text>
</comment>
<dbReference type="Proteomes" id="UP001442364">
    <property type="component" value="Unassembled WGS sequence"/>
</dbReference>
<dbReference type="PANTHER" id="PTHR11649:SF13">
    <property type="entry name" value="ENGB-TYPE G DOMAIN-CONTAINING PROTEIN"/>
    <property type="match status" value="1"/>
</dbReference>
<accession>A0ABV1BU30</accession>
<dbReference type="Pfam" id="PF01926">
    <property type="entry name" value="MMR_HSR1"/>
    <property type="match status" value="1"/>
</dbReference>
<keyword evidence="13" id="KW-1185">Reference proteome</keyword>
<gene>
    <name evidence="12" type="primary">yihA</name>
    <name evidence="10" type="synonym">engB</name>
    <name evidence="12" type="ORF">WMO14_03750</name>
</gene>